<evidence type="ECO:0000256" key="2">
    <source>
        <dbReference type="ARBA" id="ARBA00004922"/>
    </source>
</evidence>
<dbReference type="GO" id="GO:0042283">
    <property type="term" value="F:dolichyl pyrophosphate Glc1Man9GlcNAc2 alpha-1,3-glucosyltransferase activity"/>
    <property type="evidence" value="ECO:0007669"/>
    <property type="project" value="UniProtKB-EC"/>
</dbReference>
<organism evidence="13 14">
    <name type="scientific">Wickerhamiella sorbophila</name>
    <dbReference type="NCBI Taxonomy" id="45607"/>
    <lineage>
        <taxon>Eukaryota</taxon>
        <taxon>Fungi</taxon>
        <taxon>Dikarya</taxon>
        <taxon>Ascomycota</taxon>
        <taxon>Saccharomycotina</taxon>
        <taxon>Dipodascomycetes</taxon>
        <taxon>Dipodascales</taxon>
        <taxon>Trichomonascaceae</taxon>
        <taxon>Wickerhamiella</taxon>
    </lineage>
</organism>
<keyword evidence="4 11" id="KW-0328">Glycosyltransferase</keyword>
<sequence>MQQVVIGVLLKLLLFPAYHSTDFDVHRNWLAITSKLPISEWYFEDTSEWTLDYPPFFAYFEWILSKFVPKVVENDGCLDIVAHGNYGWPTVVFQRTTVLVSELVLAASLIYFTRSKAPLSYRQKMTAAAIIWFSPGWLILDHIHFQYNAMMFGLLVISITAVANGQMLVCAFTFASLLCFKHIYLYLAPAYFAFLLRAYIFENNKLSWLNGVKLAAVVVAPALASFGPFVLQLPQVLSRLFPFSRGLTHAYWAPNFWALYTFAERVLGVVRHNSSAAATRGIVGQIEFVNLADITPRITAVLTLFYQVLSVIPLFLKPTYDQFLGSLTLCGFASFLFGWHVHEKAIMIVIVPFAFMAVSSRSYALAFSPLLVAGHLSLMPLIFTPNEAVIKYVYTAVYLTVVLSVLPEIAPVKDQANRRFFAERYVFMYNALFVLLIPALAILPVIAKKFEFANLMLLSVYCALGVMGSWLALNTVYFSTDLLSK</sequence>
<keyword evidence="9 11" id="KW-0472">Membrane</keyword>
<comment type="similarity">
    <text evidence="3 11">Belongs to the ALG6/ALG8 glucosyltransferase family.</text>
</comment>
<comment type="pathway">
    <text evidence="2 11">Protein modification; protein glycosylation.</text>
</comment>
<feature type="transmembrane region" description="Helical" evidence="11">
    <location>
        <begin position="92"/>
        <end position="113"/>
    </location>
</feature>
<dbReference type="UniPathway" id="UPA00378"/>
<dbReference type="GeneID" id="36514646"/>
<keyword evidence="6 11" id="KW-0812">Transmembrane</keyword>
<reference evidence="13 14" key="1">
    <citation type="submission" date="2017-04" db="EMBL/GenBank/DDBJ databases">
        <title>Genome sequencing of [Candida] sorbophila.</title>
        <authorList>
            <person name="Ahn J.O."/>
        </authorList>
    </citation>
    <scope>NUCLEOTIDE SEQUENCE [LARGE SCALE GENOMIC DNA]</scope>
    <source>
        <strain evidence="13 14">DS02</strain>
    </source>
</reference>
<feature type="transmembrane region" description="Helical" evidence="11">
    <location>
        <begin position="322"/>
        <end position="341"/>
    </location>
</feature>
<feature type="transmembrane region" description="Helical" evidence="11">
    <location>
        <begin position="212"/>
        <end position="231"/>
    </location>
</feature>
<evidence type="ECO:0000256" key="1">
    <source>
        <dbReference type="ARBA" id="ARBA00004477"/>
    </source>
</evidence>
<feature type="chain" id="PRO_5015523721" description="Alpha-1,3-glucosyltransferase" evidence="12">
    <location>
        <begin position="21"/>
        <end position="485"/>
    </location>
</feature>
<evidence type="ECO:0000256" key="3">
    <source>
        <dbReference type="ARBA" id="ARBA00008715"/>
    </source>
</evidence>
<dbReference type="InterPro" id="IPR004856">
    <property type="entry name" value="Glyco_trans_ALG6/ALG8"/>
</dbReference>
<evidence type="ECO:0000313" key="13">
    <source>
        <dbReference type="EMBL" id="PRT53277.1"/>
    </source>
</evidence>
<dbReference type="GO" id="GO:0006487">
    <property type="term" value="P:protein N-linked glycosylation"/>
    <property type="evidence" value="ECO:0007669"/>
    <property type="project" value="TreeGrafter"/>
</dbReference>
<dbReference type="OrthoDB" id="1689333at2759"/>
<dbReference type="AlphaFoldDB" id="A0A2T0FE82"/>
<feature type="transmembrane region" description="Helical" evidence="11">
    <location>
        <begin position="125"/>
        <end position="145"/>
    </location>
</feature>
<dbReference type="STRING" id="45607.A0A2T0FE82"/>
<comment type="subcellular location">
    <subcellularLocation>
        <location evidence="1 11">Endoplasmic reticulum membrane</location>
        <topology evidence="1 11">Multi-pass membrane protein</topology>
    </subcellularLocation>
</comment>
<evidence type="ECO:0000256" key="10">
    <source>
        <dbReference type="ARBA" id="ARBA00047346"/>
    </source>
</evidence>
<dbReference type="PANTHER" id="PTHR12413">
    <property type="entry name" value="DOLICHYL GLYCOSYLTRANSFERASE"/>
    <property type="match status" value="1"/>
</dbReference>
<feature type="transmembrane region" description="Helical" evidence="11">
    <location>
        <begin position="389"/>
        <end position="406"/>
    </location>
</feature>
<evidence type="ECO:0000256" key="12">
    <source>
        <dbReference type="SAM" id="SignalP"/>
    </source>
</evidence>
<feature type="signal peptide" evidence="12">
    <location>
        <begin position="1"/>
        <end position="20"/>
    </location>
</feature>
<evidence type="ECO:0000256" key="8">
    <source>
        <dbReference type="ARBA" id="ARBA00022989"/>
    </source>
</evidence>
<dbReference type="EC" id="2.4.1.-" evidence="11"/>
<evidence type="ECO:0000256" key="7">
    <source>
        <dbReference type="ARBA" id="ARBA00022824"/>
    </source>
</evidence>
<feature type="transmembrane region" description="Helical" evidence="11">
    <location>
        <begin position="452"/>
        <end position="478"/>
    </location>
</feature>
<accession>A0A2T0FE82</accession>
<dbReference type="Pfam" id="PF03155">
    <property type="entry name" value="Alg6_Alg8"/>
    <property type="match status" value="1"/>
</dbReference>
<evidence type="ECO:0000256" key="5">
    <source>
        <dbReference type="ARBA" id="ARBA00022679"/>
    </source>
</evidence>
<feature type="transmembrane region" description="Helical" evidence="11">
    <location>
        <begin position="183"/>
        <end position="200"/>
    </location>
</feature>
<name>A0A2T0FE82_9ASCO</name>
<keyword evidence="14" id="KW-1185">Reference proteome</keyword>
<keyword evidence="12" id="KW-0732">Signal</keyword>
<dbReference type="EMBL" id="NDIQ01000001">
    <property type="protein sequence ID" value="PRT53277.1"/>
    <property type="molecule type" value="Genomic_DNA"/>
</dbReference>
<comment type="caution">
    <text evidence="13">The sequence shown here is derived from an EMBL/GenBank/DDBJ whole genome shotgun (WGS) entry which is preliminary data.</text>
</comment>
<keyword evidence="7 11" id="KW-0256">Endoplasmic reticulum</keyword>
<keyword evidence="5 11" id="KW-0808">Transferase</keyword>
<proteinExistence type="inferred from homology"/>
<evidence type="ECO:0000313" key="14">
    <source>
        <dbReference type="Proteomes" id="UP000238350"/>
    </source>
</evidence>
<dbReference type="Proteomes" id="UP000238350">
    <property type="component" value="Unassembled WGS sequence"/>
</dbReference>
<feature type="transmembrane region" description="Helical" evidence="11">
    <location>
        <begin position="151"/>
        <end position="176"/>
    </location>
</feature>
<protein>
    <recommendedName>
        <fullName evidence="11">Alpha-1,3-glucosyltransferase</fullName>
        <ecNumber evidence="11">2.4.1.-</ecNumber>
    </recommendedName>
</protein>
<feature type="transmembrane region" description="Helical" evidence="11">
    <location>
        <begin position="427"/>
        <end position="446"/>
    </location>
</feature>
<feature type="transmembrane region" description="Helical" evidence="11">
    <location>
        <begin position="298"/>
        <end position="316"/>
    </location>
</feature>
<keyword evidence="8 11" id="KW-1133">Transmembrane helix</keyword>
<comment type="catalytic activity">
    <reaction evidence="10">
        <text>an alpha-D-Glc-(1-&gt;3)-alpha-D-Man-(1-&gt;2)-alpha-D-Man-(1-&gt;2)-alpha-D-Man-(1-&gt;3)-[alpha-D-Man-(1-&gt;2)-alpha-D-Man-(1-&gt;3)-[alpha-D-Man-(1-&gt;2)-alpha-D-Man-(1-&gt;6)]-alpha-D-Man-(1-&gt;6)]-beta-D-Man-(1-&gt;4)-beta-D-GlcNAc-(1-&gt;4)-alpha-D-GlcNAc-diphospho-di-trans,poly-cis-dolichol + a di-trans,poly-cis-dolichyl beta-D-glucosyl phosphate = an alpha-D-Glc-(1-&gt;3)-alpha-D-Glc-(1-&gt;3)-alpha-D-Man-(1-&gt;2)-alpha-D-Man-(1-&gt;2)-alpha-D-Man-(1-&gt;3)-[alpha-D-Man-(1-&gt;2)-alpha-D-Man-(1-&gt;3)-[alpha-D-Man-(1-&gt;2)-alpha-D-Man-(1-&gt;6)]-alpha-D-Man-(1-&gt;6)]-beta-D-Man-(1-&gt;4)-beta-D-GlcNAc-(1-&gt;4)-alpha-D-GlcNAc-diphospho-di-trans,poly-cis-dolichol + a di-trans,poly-cis-dolichyl phosphate + H(+)</text>
        <dbReference type="Rhea" id="RHEA:31307"/>
        <dbReference type="Rhea" id="RHEA-COMP:19498"/>
        <dbReference type="Rhea" id="RHEA-COMP:19502"/>
        <dbReference type="Rhea" id="RHEA-COMP:19521"/>
        <dbReference type="Rhea" id="RHEA-COMP:19522"/>
        <dbReference type="ChEBI" id="CHEBI:15378"/>
        <dbReference type="ChEBI" id="CHEBI:57525"/>
        <dbReference type="ChEBI" id="CHEBI:57683"/>
        <dbReference type="ChEBI" id="CHEBI:132521"/>
        <dbReference type="ChEBI" id="CHEBI:132522"/>
        <dbReference type="EC" id="2.4.1.265"/>
    </reaction>
    <physiologicalReaction direction="left-to-right" evidence="10">
        <dbReference type="Rhea" id="RHEA:31308"/>
    </physiologicalReaction>
</comment>
<evidence type="ECO:0000256" key="4">
    <source>
        <dbReference type="ARBA" id="ARBA00022676"/>
    </source>
</evidence>
<gene>
    <name evidence="13" type="ORF">B9G98_00897</name>
</gene>
<dbReference type="PANTHER" id="PTHR12413:SF2">
    <property type="entry name" value="DOLICHYL PYROPHOSPHATE GLC1MAN9GLCNAC2 ALPHA-1,3-GLUCOSYLTRANSFERASE-RELATED"/>
    <property type="match status" value="1"/>
</dbReference>
<evidence type="ECO:0000256" key="6">
    <source>
        <dbReference type="ARBA" id="ARBA00022692"/>
    </source>
</evidence>
<dbReference type="GO" id="GO:0005789">
    <property type="term" value="C:endoplasmic reticulum membrane"/>
    <property type="evidence" value="ECO:0007669"/>
    <property type="project" value="UniProtKB-SubCell"/>
</dbReference>
<evidence type="ECO:0000256" key="11">
    <source>
        <dbReference type="RuleBase" id="RU363110"/>
    </source>
</evidence>
<dbReference type="RefSeq" id="XP_024663223.1">
    <property type="nucleotide sequence ID" value="XM_024807455.1"/>
</dbReference>
<evidence type="ECO:0000256" key="9">
    <source>
        <dbReference type="ARBA" id="ARBA00023136"/>
    </source>
</evidence>